<sequence>VISQLKGMMWENSKVEYTRKLSQFIQEFSIYPAFTFYFMNNYLDNGRFIKWTRAYQPDRYTNKEINNYVESWHNQLKTSYLQRRNRRVDRLVYILVNDVEEDFLSNINRIRMNVGRMRPEAREARRELEAEEV</sequence>
<evidence type="ECO:0000313" key="2">
    <source>
        <dbReference type="Proteomes" id="UP000242381"/>
    </source>
</evidence>
<name>A0A1X0S6W3_RHIZD</name>
<protein>
    <submittedName>
        <fullName evidence="1">Uncharacterized protein</fullName>
    </submittedName>
</protein>
<accession>A0A1X0S6W3</accession>
<gene>
    <name evidence="1" type="ORF">BCV71DRAFT_165431</name>
</gene>
<dbReference type="PANTHER" id="PTHR33977">
    <property type="entry name" value="ZINC ION BINDING PROTEIN"/>
    <property type="match status" value="1"/>
</dbReference>
<dbReference type="AlphaFoldDB" id="A0A1X0S6W3"/>
<reference evidence="1 2" key="1">
    <citation type="journal article" date="2016" name="Proc. Natl. Acad. Sci. U.S.A.">
        <title>Lipid metabolic changes in an early divergent fungus govern the establishment of a mutualistic symbiosis with endobacteria.</title>
        <authorList>
            <person name="Lastovetsky O.A."/>
            <person name="Gaspar M.L."/>
            <person name="Mondo S.J."/>
            <person name="LaButti K.M."/>
            <person name="Sandor L."/>
            <person name="Grigoriev I.V."/>
            <person name="Henry S.A."/>
            <person name="Pawlowska T.E."/>
        </authorList>
    </citation>
    <scope>NUCLEOTIDE SEQUENCE [LARGE SCALE GENOMIC DNA]</scope>
    <source>
        <strain evidence="1 2">ATCC 11559</strain>
    </source>
</reference>
<feature type="non-terminal residue" evidence="1">
    <location>
        <position position="1"/>
    </location>
</feature>
<dbReference type="PANTHER" id="PTHR33977:SF1">
    <property type="entry name" value="ZINC ION BINDING PROTEIN"/>
    <property type="match status" value="1"/>
</dbReference>
<organism evidence="1 2">
    <name type="scientific">Rhizopus microsporus</name>
    <dbReference type="NCBI Taxonomy" id="58291"/>
    <lineage>
        <taxon>Eukaryota</taxon>
        <taxon>Fungi</taxon>
        <taxon>Fungi incertae sedis</taxon>
        <taxon>Mucoromycota</taxon>
        <taxon>Mucoromycotina</taxon>
        <taxon>Mucoromycetes</taxon>
        <taxon>Mucorales</taxon>
        <taxon>Mucorineae</taxon>
        <taxon>Rhizopodaceae</taxon>
        <taxon>Rhizopus</taxon>
    </lineage>
</organism>
<dbReference type="VEuPathDB" id="FungiDB:BCV72DRAFT_278155"/>
<proteinExistence type="predicted"/>
<dbReference type="EMBL" id="KV921300">
    <property type="protein sequence ID" value="ORE20026.1"/>
    <property type="molecule type" value="Genomic_DNA"/>
</dbReference>
<dbReference type="Proteomes" id="UP000242381">
    <property type="component" value="Unassembled WGS sequence"/>
</dbReference>
<evidence type="ECO:0000313" key="1">
    <source>
        <dbReference type="EMBL" id="ORE20026.1"/>
    </source>
</evidence>
<feature type="non-terminal residue" evidence="1">
    <location>
        <position position="133"/>
    </location>
</feature>